<dbReference type="AlphaFoldDB" id="A0A1A9KIH8"/>
<name>A0A1A9KIH8_9PSED</name>
<organism evidence="3 4">
    <name type="scientific">Pseudomonas citronellolis</name>
    <dbReference type="NCBI Taxonomy" id="53408"/>
    <lineage>
        <taxon>Bacteria</taxon>
        <taxon>Pseudomonadati</taxon>
        <taxon>Pseudomonadota</taxon>
        <taxon>Gammaproteobacteria</taxon>
        <taxon>Pseudomonadales</taxon>
        <taxon>Pseudomonadaceae</taxon>
        <taxon>Pseudomonas</taxon>
    </lineage>
</organism>
<dbReference type="PANTHER" id="PTHR35191:SF1">
    <property type="entry name" value="PROPHAGE SIDE TAIL FIBER PROTEIN HOMOLOG STFQ-RELATED"/>
    <property type="match status" value="1"/>
</dbReference>
<gene>
    <name evidence="3" type="ORF">A9C11_23570</name>
</gene>
<evidence type="ECO:0000259" key="2">
    <source>
        <dbReference type="Pfam" id="PF13472"/>
    </source>
</evidence>
<dbReference type="RefSeq" id="WP_064584016.1">
    <property type="nucleotide sequence ID" value="NZ_CP015878.1"/>
</dbReference>
<dbReference type="Gene3D" id="3.40.50.1110">
    <property type="entry name" value="SGNH hydrolase"/>
    <property type="match status" value="1"/>
</dbReference>
<dbReference type="InterPro" id="IPR051934">
    <property type="entry name" value="Phage_Tail_Fiber_Structural"/>
</dbReference>
<dbReference type="Pfam" id="PF12571">
    <property type="entry name" value="Phage_tail_fib"/>
    <property type="match status" value="1"/>
</dbReference>
<dbReference type="Pfam" id="PF13472">
    <property type="entry name" value="Lipase_GDSL_2"/>
    <property type="match status" value="1"/>
</dbReference>
<dbReference type="SUPFAM" id="SSF52266">
    <property type="entry name" value="SGNH hydrolase"/>
    <property type="match status" value="1"/>
</dbReference>
<dbReference type="EMBL" id="CP015878">
    <property type="protein sequence ID" value="ANI16763.1"/>
    <property type="molecule type" value="Genomic_DNA"/>
</dbReference>
<dbReference type="Proteomes" id="UP000077748">
    <property type="component" value="Chromosome"/>
</dbReference>
<protein>
    <submittedName>
        <fullName evidence="3">Uncharacterized protein</fullName>
    </submittedName>
</protein>
<feature type="domain" description="Phage tail fibre protein N-terminal" evidence="1">
    <location>
        <begin position="3"/>
        <end position="148"/>
    </location>
</feature>
<dbReference type="InterPro" id="IPR013830">
    <property type="entry name" value="SGNH_hydro"/>
</dbReference>
<sequence length="803" mass="87828">MPSYSTVPTTIGQAKLANAVALGEPLKITHMAVGDGNGTIPEASPSRTQLVNEVRRAPVNAVETDSDNPNWVVVEQILPPDVGGWWVRELGLYDEDGDLIAYGNYPETYKPLMSEGSARTQTIRFVMEVSNATSVVLKVDPSVVLATREQAEQIATAQVTAHDASPVAHQASKPLGVGLLVGKMRAGATVKLAFYGDSTTDGNSSTGWTANPTNASGNAVGTTDHGANGGYNAYPRRLQDLLRLFYGNASIYCYNAGYSGKRMDNGWAMNNLDAAVLKSPVYKDCDAVVVAFGLNDAAQTGSALTAHVSETEKVIQAILKAGKVPMLMSSDAHWRSHDDFDNTGTPYENTEISELNAAKRALCVRYEIPYIEMHDRQRDWMNRNGGSTWWRKIAPDGMHANDEGHQIKACIIAEQLIPELYRVGRHVLERINWQDARARFPYAYDPYFDPIVDSASMQNNFQVHPGRFVPGATLIDAWVWCGEGDLPLLYRAISDGGQNKNDLTIEDVGRIKVYQLSAADTSVPIYDKEINGVGITPYIKHVFDRPCRLLRLPYGLCRIIMTAPAKSLSNNLFGGHFEINPSYKMIEKKPFFLGDLATLATLKSPIWTQNLLERSGPQKFVINAPAEGQYVYSAREERDGSNTLDFGVPGQKREVYVRAKLGGRSGVMMFSGPSYRVAGSVVTTEGAFFVYRPTPGSNLVRLYVYGDEGSSIQLGEATLVNGYPSDVLECVLVFERTAAGEQAIKLYEGPLATGTPLITFSSETTGFVGPWSGTMGGAYVNVPAAYINTDIYVEILEMVARYY</sequence>
<dbReference type="InterPro" id="IPR022225">
    <property type="entry name" value="Phage_tail_fibre_N"/>
</dbReference>
<dbReference type="GO" id="GO:0016788">
    <property type="term" value="F:hydrolase activity, acting on ester bonds"/>
    <property type="evidence" value="ECO:0007669"/>
    <property type="project" value="UniProtKB-ARBA"/>
</dbReference>
<feature type="domain" description="SGNH hydrolase-type esterase" evidence="2">
    <location>
        <begin position="194"/>
        <end position="407"/>
    </location>
</feature>
<dbReference type="CDD" id="cd00229">
    <property type="entry name" value="SGNH_hydrolase"/>
    <property type="match status" value="1"/>
</dbReference>
<evidence type="ECO:0000259" key="1">
    <source>
        <dbReference type="Pfam" id="PF12571"/>
    </source>
</evidence>
<accession>A0A1A9KIH8</accession>
<dbReference type="InterPro" id="IPR036514">
    <property type="entry name" value="SGNH_hydro_sf"/>
</dbReference>
<evidence type="ECO:0000313" key="4">
    <source>
        <dbReference type="Proteomes" id="UP000077748"/>
    </source>
</evidence>
<reference evidence="3 4" key="1">
    <citation type="submission" date="2016-05" db="EMBL/GenBank/DDBJ databases">
        <title>Genome Sequence of Pseudomonas citronellolis Strain SJTE-3, an Estrogens and Persistent Organic Pollutants degradation strain.</title>
        <authorList>
            <person name="Liang R."/>
        </authorList>
    </citation>
    <scope>NUCLEOTIDE SEQUENCE [LARGE SCALE GENOMIC DNA]</scope>
    <source>
        <strain evidence="3 4">SJTE-3</strain>
    </source>
</reference>
<dbReference type="PANTHER" id="PTHR35191">
    <property type="entry name" value="PROPHAGE SIDE TAIL FIBER PROTEIN HOMOLOG STFQ-RELATED"/>
    <property type="match status" value="1"/>
</dbReference>
<proteinExistence type="predicted"/>
<evidence type="ECO:0000313" key="3">
    <source>
        <dbReference type="EMBL" id="ANI16763.1"/>
    </source>
</evidence>